<protein>
    <recommendedName>
        <fullName evidence="2">PEF-CTERM protein sorting domain-containing protein</fullName>
    </recommendedName>
</protein>
<dbReference type="RefSeq" id="WP_256622398.1">
    <property type="nucleotide sequence ID" value="NZ_JTEO01000004.1"/>
</dbReference>
<dbReference type="NCBIfam" id="TIGR03024">
    <property type="entry name" value="arch_PEF_CTERM"/>
    <property type="match status" value="1"/>
</dbReference>
<accession>A0AAE3KY41</accession>
<keyword evidence="1" id="KW-0812">Transmembrane</keyword>
<sequence>MKRILVVLLILMALMPLATATSITPVHILNWTSGNAEFECSQTDCDSDFAYKIDEWDQENGMDGVYAYAGNNITILNSNGGTFDWESEYPVCAVVVKAGSEQSGGGAYIYYYPDGATGDEGLVAPANKDISHVTFCFNEDDGEIEEIPEFPTVALPIAAILGLAFMFQRRKE</sequence>
<reference evidence="3 4" key="1">
    <citation type="journal article" date="2011" name="Appl. Environ. Microbiol.">
        <title>Methanogenic archaea isolated from Taiwan's Chelungpu fault.</title>
        <authorList>
            <person name="Wu S.Y."/>
            <person name="Lai M.C."/>
        </authorList>
    </citation>
    <scope>NUCLEOTIDE SEQUENCE [LARGE SCALE GENOMIC DNA]</scope>
    <source>
        <strain evidence="3 4">St545Mb</strain>
    </source>
</reference>
<evidence type="ECO:0000256" key="1">
    <source>
        <dbReference type="SAM" id="Phobius"/>
    </source>
</evidence>
<feature type="domain" description="PEF-CTERM protein sorting" evidence="2">
    <location>
        <begin position="147"/>
        <end position="171"/>
    </location>
</feature>
<dbReference type="AlphaFoldDB" id="A0AAE3KY41"/>
<keyword evidence="1" id="KW-0472">Membrane</keyword>
<dbReference type="Pfam" id="PF26596">
    <property type="entry name" value="PEF-CTERM_ARCH"/>
    <property type="match status" value="1"/>
</dbReference>
<proteinExistence type="predicted"/>
<evidence type="ECO:0000313" key="4">
    <source>
        <dbReference type="Proteomes" id="UP001206983"/>
    </source>
</evidence>
<comment type="caution">
    <text evidence="3">The sequence shown here is derived from an EMBL/GenBank/DDBJ whole genome shotgun (WGS) entry which is preliminary data.</text>
</comment>
<evidence type="ECO:0000313" key="3">
    <source>
        <dbReference type="EMBL" id="MCQ6962599.1"/>
    </source>
</evidence>
<evidence type="ECO:0000259" key="2">
    <source>
        <dbReference type="Pfam" id="PF26596"/>
    </source>
</evidence>
<name>A0AAE3KY41_9EURY</name>
<feature type="transmembrane region" description="Helical" evidence="1">
    <location>
        <begin position="150"/>
        <end position="167"/>
    </location>
</feature>
<organism evidence="3 4">
    <name type="scientific">Methanolobus chelungpuianus</name>
    <dbReference type="NCBI Taxonomy" id="502115"/>
    <lineage>
        <taxon>Archaea</taxon>
        <taxon>Methanobacteriati</taxon>
        <taxon>Methanobacteriota</taxon>
        <taxon>Stenosarchaea group</taxon>
        <taxon>Methanomicrobia</taxon>
        <taxon>Methanosarcinales</taxon>
        <taxon>Methanosarcinaceae</taxon>
        <taxon>Methanolobus</taxon>
    </lineage>
</organism>
<keyword evidence="1" id="KW-1133">Transmembrane helix</keyword>
<dbReference type="InterPro" id="IPR017474">
    <property type="entry name" value="PEF_CTERM_C"/>
</dbReference>
<keyword evidence="4" id="KW-1185">Reference proteome</keyword>
<dbReference type="Proteomes" id="UP001206983">
    <property type="component" value="Unassembled WGS sequence"/>
</dbReference>
<dbReference type="EMBL" id="JTEO01000004">
    <property type="protein sequence ID" value="MCQ6962599.1"/>
    <property type="molecule type" value="Genomic_DNA"/>
</dbReference>
<gene>
    <name evidence="3" type="ORF">PV02_05545</name>
</gene>